<evidence type="ECO:0000313" key="2">
    <source>
        <dbReference type="Proteomes" id="UP001500074"/>
    </source>
</evidence>
<organism evidence="1 2">
    <name type="scientific">Modicisalibacter zincidurans</name>
    <dbReference type="NCBI Taxonomy" id="1178777"/>
    <lineage>
        <taxon>Bacteria</taxon>
        <taxon>Pseudomonadati</taxon>
        <taxon>Pseudomonadota</taxon>
        <taxon>Gammaproteobacteria</taxon>
        <taxon>Oceanospirillales</taxon>
        <taxon>Halomonadaceae</taxon>
        <taxon>Modicisalibacter</taxon>
    </lineage>
</organism>
<reference evidence="2" key="1">
    <citation type="journal article" date="2019" name="Int. J. Syst. Evol. Microbiol.">
        <title>The Global Catalogue of Microorganisms (GCM) 10K type strain sequencing project: providing services to taxonomists for standard genome sequencing and annotation.</title>
        <authorList>
            <consortium name="The Broad Institute Genomics Platform"/>
            <consortium name="The Broad Institute Genome Sequencing Center for Infectious Disease"/>
            <person name="Wu L."/>
            <person name="Ma J."/>
        </authorList>
    </citation>
    <scope>NUCLEOTIDE SEQUENCE [LARGE SCALE GENOMIC DNA]</scope>
    <source>
        <strain evidence="2">JCM 18472</strain>
    </source>
</reference>
<dbReference type="RefSeq" id="WP_031382469.1">
    <property type="nucleotide sequence ID" value="NZ_BAABKI010000019.1"/>
</dbReference>
<keyword evidence="2" id="KW-1185">Reference proteome</keyword>
<sequence>MRQWTAVVLLGSLLAGCQGMLPGSDGRPPEIIDRSEQAPGSAVVERKVAFPADTYAKLEKRGNATIKGRLRYTTAQGRTLVGANEQISIAPATAYSAEAADVALAGKRIEPADPRAREYTHYARTDGDGYFVARGIPAGVFYVAGSVLLPDGKSRSPLILKQVKIGAGQTREVDLSR</sequence>
<accession>A0ABP9RE17</accession>
<evidence type="ECO:0008006" key="3">
    <source>
        <dbReference type="Google" id="ProtNLM"/>
    </source>
</evidence>
<dbReference type="PROSITE" id="PS51257">
    <property type="entry name" value="PROKAR_LIPOPROTEIN"/>
    <property type="match status" value="1"/>
</dbReference>
<dbReference type="SUPFAM" id="SSF117074">
    <property type="entry name" value="Hypothetical protein PA1324"/>
    <property type="match status" value="1"/>
</dbReference>
<comment type="caution">
    <text evidence="1">The sequence shown here is derived from an EMBL/GenBank/DDBJ whole genome shotgun (WGS) entry which is preliminary data.</text>
</comment>
<proteinExistence type="predicted"/>
<protein>
    <recommendedName>
        <fullName evidence="3">Carboxypeptidase regulatory-like domain-containing protein</fullName>
    </recommendedName>
</protein>
<dbReference type="Proteomes" id="UP001500074">
    <property type="component" value="Unassembled WGS sequence"/>
</dbReference>
<name>A0ABP9RE17_9GAMM</name>
<evidence type="ECO:0000313" key="1">
    <source>
        <dbReference type="EMBL" id="GAA5175446.1"/>
    </source>
</evidence>
<dbReference type="EMBL" id="BAABKI010000019">
    <property type="protein sequence ID" value="GAA5175446.1"/>
    <property type="molecule type" value="Genomic_DNA"/>
</dbReference>
<gene>
    <name evidence="1" type="ORF">GCM10023342_18800</name>
</gene>